<keyword evidence="2" id="KW-0472">Membrane</keyword>
<feature type="non-terminal residue" evidence="4">
    <location>
        <position position="278"/>
    </location>
</feature>
<feature type="transmembrane region" description="Helical" evidence="2">
    <location>
        <begin position="154"/>
        <end position="172"/>
    </location>
</feature>
<evidence type="ECO:0000313" key="4">
    <source>
        <dbReference type="EMBL" id="MBF4984131.1"/>
    </source>
</evidence>
<dbReference type="CDD" id="cd00093">
    <property type="entry name" value="HTH_XRE"/>
    <property type="match status" value="1"/>
</dbReference>
<dbReference type="InterPro" id="IPR050807">
    <property type="entry name" value="TransReg_Diox_bact_type"/>
</dbReference>
<dbReference type="InterPro" id="IPR001387">
    <property type="entry name" value="Cro/C1-type_HTH"/>
</dbReference>
<dbReference type="PANTHER" id="PTHR46797:SF1">
    <property type="entry name" value="METHYLPHOSPHONATE SYNTHASE"/>
    <property type="match status" value="1"/>
</dbReference>
<keyword evidence="1" id="KW-0238">DNA-binding</keyword>
<dbReference type="SMART" id="SM00530">
    <property type="entry name" value="HTH_XRE"/>
    <property type="match status" value="1"/>
</dbReference>
<feature type="transmembrane region" description="Helical" evidence="2">
    <location>
        <begin position="84"/>
        <end position="107"/>
    </location>
</feature>
<feature type="transmembrane region" description="Helical" evidence="2">
    <location>
        <begin position="192"/>
        <end position="209"/>
    </location>
</feature>
<feature type="transmembrane region" description="Helical" evidence="2">
    <location>
        <begin position="216"/>
        <end position="236"/>
    </location>
</feature>
<dbReference type="EMBL" id="JADKYU010000374">
    <property type="protein sequence ID" value="MBF4984131.1"/>
    <property type="molecule type" value="Genomic_DNA"/>
</dbReference>
<gene>
    <name evidence="4" type="ORF">FNJ87_07260</name>
</gene>
<dbReference type="SUPFAM" id="SSF47413">
    <property type="entry name" value="lambda repressor-like DNA-binding domains"/>
    <property type="match status" value="1"/>
</dbReference>
<keyword evidence="2" id="KW-0812">Transmembrane</keyword>
<evidence type="ECO:0000256" key="1">
    <source>
        <dbReference type="ARBA" id="ARBA00023125"/>
    </source>
</evidence>
<proteinExistence type="predicted"/>
<reference evidence="4 5" key="1">
    <citation type="submission" date="2020-11" db="EMBL/GenBank/DDBJ databases">
        <title>P. mediterranea TC4 genome.</title>
        <authorList>
            <person name="Molmeret M."/>
        </authorList>
    </citation>
    <scope>NUCLEOTIDE SEQUENCE [LARGE SCALE GENOMIC DNA]</scope>
    <source>
        <strain evidence="4 5">TC4</strain>
    </source>
</reference>
<dbReference type="PANTHER" id="PTHR46797">
    <property type="entry name" value="HTH-TYPE TRANSCRIPTIONAL REGULATOR"/>
    <property type="match status" value="1"/>
</dbReference>
<dbReference type="Gene3D" id="1.10.260.40">
    <property type="entry name" value="lambda repressor-like DNA-binding domains"/>
    <property type="match status" value="1"/>
</dbReference>
<evidence type="ECO:0000313" key="5">
    <source>
        <dbReference type="Proteomes" id="UP001194729"/>
    </source>
</evidence>
<dbReference type="PROSITE" id="PS50943">
    <property type="entry name" value="HTH_CROC1"/>
    <property type="match status" value="1"/>
</dbReference>
<accession>A0ABS0A4S6</accession>
<comment type="caution">
    <text evidence="4">The sequence shown here is derived from an EMBL/GenBank/DDBJ whole genome shotgun (WGS) entry which is preliminary data.</text>
</comment>
<keyword evidence="2" id="KW-1133">Transmembrane helix</keyword>
<protein>
    <submittedName>
        <fullName evidence="4">Helix-turn-helix transcriptional regulator</fullName>
    </submittedName>
</protein>
<evidence type="ECO:0000256" key="2">
    <source>
        <dbReference type="SAM" id="Phobius"/>
    </source>
</evidence>
<sequence length="278" mass="31333">MNQPELGNYIAQLRKEKGLTQEELVELCNINVRTIQRIENGDVTPRSYTIKNILSALGKSIDDVFKSVEKKAADLPAITYNKSLLGWGMIAGVIYLILGTLNVLVSISEMYHTVLVSPSVYGVSITMEYLTLTMLLIAVAHYGKMNEQSLITNASYGAIIFLAIFYVLDYFFYSDLLDENEGLGTVLSYSSLFLYGLIYLFLAIGFFIHRDRLSELAKWTGIVGIVGGISFCLVVFFPLGMLATLAFEIMLIILLYKAWDITHKKSLDLYWFRDFLCV</sequence>
<name>A0ABS0A4S6_9FLAO</name>
<evidence type="ECO:0000259" key="3">
    <source>
        <dbReference type="PROSITE" id="PS50943"/>
    </source>
</evidence>
<feature type="transmembrane region" description="Helical" evidence="2">
    <location>
        <begin position="119"/>
        <end position="142"/>
    </location>
</feature>
<dbReference type="Proteomes" id="UP001194729">
    <property type="component" value="Unassembled WGS sequence"/>
</dbReference>
<keyword evidence="5" id="KW-1185">Reference proteome</keyword>
<feature type="domain" description="HTH cro/C1-type" evidence="3">
    <location>
        <begin position="10"/>
        <end position="64"/>
    </location>
</feature>
<dbReference type="Pfam" id="PF01381">
    <property type="entry name" value="HTH_3"/>
    <property type="match status" value="1"/>
</dbReference>
<organism evidence="4 5">
    <name type="scientific">Nonlabens mediterrranea</name>
    <dbReference type="NCBI Taxonomy" id="1419947"/>
    <lineage>
        <taxon>Bacteria</taxon>
        <taxon>Pseudomonadati</taxon>
        <taxon>Bacteroidota</taxon>
        <taxon>Flavobacteriia</taxon>
        <taxon>Flavobacteriales</taxon>
        <taxon>Flavobacteriaceae</taxon>
        <taxon>Nonlabens</taxon>
    </lineage>
</organism>
<dbReference type="InterPro" id="IPR010982">
    <property type="entry name" value="Lambda_DNA-bd_dom_sf"/>
</dbReference>